<dbReference type="AlphaFoldDB" id="A0A378TEJ6"/>
<organism evidence="6 7">
    <name type="scientific">Mycolicibacterium tokaiense</name>
    <dbReference type="NCBI Taxonomy" id="39695"/>
    <lineage>
        <taxon>Bacteria</taxon>
        <taxon>Bacillati</taxon>
        <taxon>Actinomycetota</taxon>
        <taxon>Actinomycetes</taxon>
        <taxon>Mycobacteriales</taxon>
        <taxon>Mycobacteriaceae</taxon>
        <taxon>Mycolicibacterium</taxon>
    </lineage>
</organism>
<dbReference type="SMART" id="SM00345">
    <property type="entry name" value="HTH_GNTR"/>
    <property type="match status" value="1"/>
</dbReference>
<dbReference type="InterPro" id="IPR036390">
    <property type="entry name" value="WH_DNA-bd_sf"/>
</dbReference>
<feature type="region of interest" description="Disordered" evidence="4">
    <location>
        <begin position="225"/>
        <end position="248"/>
    </location>
</feature>
<dbReference type="GO" id="GO:0003677">
    <property type="term" value="F:DNA binding"/>
    <property type="evidence" value="ECO:0007669"/>
    <property type="project" value="UniProtKB-KW"/>
</dbReference>
<dbReference type="SUPFAM" id="SSF48008">
    <property type="entry name" value="GntR ligand-binding domain-like"/>
    <property type="match status" value="1"/>
</dbReference>
<dbReference type="InterPro" id="IPR000524">
    <property type="entry name" value="Tscrpt_reg_HTH_GntR"/>
</dbReference>
<keyword evidence="3" id="KW-0804">Transcription</keyword>
<evidence type="ECO:0000256" key="3">
    <source>
        <dbReference type="ARBA" id="ARBA00023163"/>
    </source>
</evidence>
<dbReference type="OrthoDB" id="3570892at2"/>
<accession>A0A378TEJ6</accession>
<proteinExistence type="predicted"/>
<name>A0A378TEJ6_9MYCO</name>
<gene>
    <name evidence="6" type="primary">ydfH_5</name>
    <name evidence="6" type="ORF">NCTC10821_01441</name>
</gene>
<dbReference type="Pfam" id="PF00392">
    <property type="entry name" value="GntR"/>
    <property type="match status" value="1"/>
</dbReference>
<keyword evidence="7" id="KW-1185">Reference proteome</keyword>
<dbReference type="Pfam" id="PF07729">
    <property type="entry name" value="FCD"/>
    <property type="match status" value="1"/>
</dbReference>
<sequence>MAYESAANRIAGQLRTEILHGEIAPGSRLSQLSIAERFGVSRIPVRDAIQLLSSEGLLHPTTKATAIVTGMSVPELQELYELREAIEPMATQIAVPNVGRADIMLMRKQMSLMESSNEAPIWLSANAEFHAAVYKRASRPRMIELVEQLRRLTDRYMYMHLEVIGRTEHLHAEHLGILQAVESGDAALAARLTREHLATSHDFILSYLLENPTATGADDVISFHDGSHSEPAPAARKLRGAQVKGTQS</sequence>
<keyword evidence="2" id="KW-0238">DNA-binding</keyword>
<dbReference type="PRINTS" id="PR00035">
    <property type="entry name" value="HTHGNTR"/>
</dbReference>
<dbReference type="EMBL" id="UGQT01000001">
    <property type="protein sequence ID" value="STZ57936.1"/>
    <property type="molecule type" value="Genomic_DNA"/>
</dbReference>
<dbReference type="SMART" id="SM00895">
    <property type="entry name" value="FCD"/>
    <property type="match status" value="1"/>
</dbReference>
<dbReference type="Proteomes" id="UP000254978">
    <property type="component" value="Unassembled WGS sequence"/>
</dbReference>
<evidence type="ECO:0000259" key="5">
    <source>
        <dbReference type="PROSITE" id="PS50949"/>
    </source>
</evidence>
<reference evidence="6 7" key="1">
    <citation type="submission" date="2018-06" db="EMBL/GenBank/DDBJ databases">
        <authorList>
            <consortium name="Pathogen Informatics"/>
            <person name="Doyle S."/>
        </authorList>
    </citation>
    <scope>NUCLEOTIDE SEQUENCE [LARGE SCALE GENOMIC DNA]</scope>
    <source>
        <strain evidence="6 7">NCTC10821</strain>
    </source>
</reference>
<evidence type="ECO:0000313" key="6">
    <source>
        <dbReference type="EMBL" id="STZ57936.1"/>
    </source>
</evidence>
<dbReference type="GO" id="GO:0003700">
    <property type="term" value="F:DNA-binding transcription factor activity"/>
    <property type="evidence" value="ECO:0007669"/>
    <property type="project" value="InterPro"/>
</dbReference>
<dbReference type="Gene3D" id="1.20.120.530">
    <property type="entry name" value="GntR ligand-binding domain-like"/>
    <property type="match status" value="1"/>
</dbReference>
<dbReference type="InterPro" id="IPR011711">
    <property type="entry name" value="GntR_C"/>
</dbReference>
<dbReference type="RefSeq" id="WP_115277985.1">
    <property type="nucleotide sequence ID" value="NZ_AP022600.1"/>
</dbReference>
<dbReference type="PROSITE" id="PS50949">
    <property type="entry name" value="HTH_GNTR"/>
    <property type="match status" value="1"/>
</dbReference>
<evidence type="ECO:0000256" key="2">
    <source>
        <dbReference type="ARBA" id="ARBA00023125"/>
    </source>
</evidence>
<dbReference type="SUPFAM" id="SSF46785">
    <property type="entry name" value="Winged helix' DNA-binding domain"/>
    <property type="match status" value="1"/>
</dbReference>
<protein>
    <submittedName>
        <fullName evidence="6">Transcriptional regulator</fullName>
    </submittedName>
</protein>
<dbReference type="Gene3D" id="1.10.10.10">
    <property type="entry name" value="Winged helix-like DNA-binding domain superfamily/Winged helix DNA-binding domain"/>
    <property type="match status" value="1"/>
</dbReference>
<dbReference type="CDD" id="cd07377">
    <property type="entry name" value="WHTH_GntR"/>
    <property type="match status" value="1"/>
</dbReference>
<evidence type="ECO:0000256" key="4">
    <source>
        <dbReference type="SAM" id="MobiDB-lite"/>
    </source>
</evidence>
<feature type="domain" description="HTH gntR-type" evidence="5">
    <location>
        <begin position="4"/>
        <end position="71"/>
    </location>
</feature>
<evidence type="ECO:0000313" key="7">
    <source>
        <dbReference type="Proteomes" id="UP000254978"/>
    </source>
</evidence>
<dbReference type="PANTHER" id="PTHR43537">
    <property type="entry name" value="TRANSCRIPTIONAL REGULATOR, GNTR FAMILY"/>
    <property type="match status" value="1"/>
</dbReference>
<evidence type="ECO:0000256" key="1">
    <source>
        <dbReference type="ARBA" id="ARBA00023015"/>
    </source>
</evidence>
<dbReference type="PANTHER" id="PTHR43537:SF41">
    <property type="entry name" value="TRANSCRIPTIONAL REGULATORY PROTEIN"/>
    <property type="match status" value="1"/>
</dbReference>
<dbReference type="InterPro" id="IPR008920">
    <property type="entry name" value="TF_FadR/GntR_C"/>
</dbReference>
<dbReference type="InterPro" id="IPR036388">
    <property type="entry name" value="WH-like_DNA-bd_sf"/>
</dbReference>
<keyword evidence="1" id="KW-0805">Transcription regulation</keyword>